<sequence>MNGIIIGAGIAGLSTAVALKLKGIDVDVYEASTELKAIGAGILVPPNAMAVLAHYGLADEVKSCGKELNALQVSNFRGEPISTTPSSYDNNRMPFKTVAVHRGKLQEILLRKVSKERIHLGYQFSGVESANDGVQVSFANEQQCTAEFMIGADGLRSKVRQFVMPDATLRNAQQVCWRGVANIQLPDRWNAQLTELWGSGTRFGFVPIGPDQVYWYATVTTKLSHGFELASAAESLRKVFSSYINCVSDIIESTPQDLIIEGSLYDIEPLKHWFSKRVLLLGDAAHAITPNLGQGGALAIEDSYQIAEKLVRYSDPSIAFSTFQKARQSRVNRVSNASWKIGQVANWRSPLLCSARNQLLSKLSPRMAKSQSDWLYHFEVGA</sequence>
<dbReference type="InterPro" id="IPR002938">
    <property type="entry name" value="FAD-bd"/>
</dbReference>
<dbReference type="PANTHER" id="PTHR46496">
    <property type="match status" value="1"/>
</dbReference>
<evidence type="ECO:0000256" key="4">
    <source>
        <dbReference type="ARBA" id="ARBA00023002"/>
    </source>
</evidence>
<dbReference type="PANTHER" id="PTHR46496:SF1">
    <property type="entry name" value="ZEAXANTHIN EPOXIDASE, CHLOROPLASTIC"/>
    <property type="match status" value="1"/>
</dbReference>
<feature type="domain" description="FAD-binding" evidence="5">
    <location>
        <begin position="4"/>
        <end position="312"/>
    </location>
</feature>
<evidence type="ECO:0000256" key="2">
    <source>
        <dbReference type="ARBA" id="ARBA00022630"/>
    </source>
</evidence>
<dbReference type="Gene3D" id="3.50.50.60">
    <property type="entry name" value="FAD/NAD(P)-binding domain"/>
    <property type="match status" value="1"/>
</dbReference>
<organism evidence="6 7">
    <name type="scientific">Marinomonas fungiae</name>
    <dbReference type="NCBI Taxonomy" id="1137284"/>
    <lineage>
        <taxon>Bacteria</taxon>
        <taxon>Pseudomonadati</taxon>
        <taxon>Pseudomonadota</taxon>
        <taxon>Gammaproteobacteria</taxon>
        <taxon>Oceanospirillales</taxon>
        <taxon>Oceanospirillaceae</taxon>
        <taxon>Marinomonas</taxon>
    </lineage>
</organism>
<accession>A0A0K6IHT8</accession>
<keyword evidence="7" id="KW-1185">Reference proteome</keyword>
<proteinExistence type="predicted"/>
<evidence type="ECO:0000313" key="7">
    <source>
        <dbReference type="Proteomes" id="UP000182769"/>
    </source>
</evidence>
<evidence type="ECO:0000256" key="3">
    <source>
        <dbReference type="ARBA" id="ARBA00022827"/>
    </source>
</evidence>
<evidence type="ECO:0000259" key="5">
    <source>
        <dbReference type="Pfam" id="PF01494"/>
    </source>
</evidence>
<evidence type="ECO:0000256" key="1">
    <source>
        <dbReference type="ARBA" id="ARBA00001974"/>
    </source>
</evidence>
<keyword evidence="3" id="KW-0274">FAD</keyword>
<dbReference type="GO" id="GO:0071949">
    <property type="term" value="F:FAD binding"/>
    <property type="evidence" value="ECO:0007669"/>
    <property type="project" value="InterPro"/>
</dbReference>
<evidence type="ECO:0000313" key="6">
    <source>
        <dbReference type="EMBL" id="CUB02670.1"/>
    </source>
</evidence>
<dbReference type="RefSeq" id="WP_055461647.1">
    <property type="nucleotide sequence ID" value="NZ_CYHG01000002.1"/>
</dbReference>
<keyword evidence="4" id="KW-0560">Oxidoreductase</keyword>
<comment type="cofactor">
    <cofactor evidence="1">
        <name>FAD</name>
        <dbReference type="ChEBI" id="CHEBI:57692"/>
    </cofactor>
</comment>
<dbReference type="SUPFAM" id="SSF51905">
    <property type="entry name" value="FAD/NAD(P)-binding domain"/>
    <property type="match status" value="1"/>
</dbReference>
<dbReference type="AlphaFoldDB" id="A0A0K6IHT8"/>
<keyword evidence="2" id="KW-0285">Flavoprotein</keyword>
<reference evidence="7" key="1">
    <citation type="submission" date="2015-08" db="EMBL/GenBank/DDBJ databases">
        <authorList>
            <person name="Varghese N."/>
        </authorList>
    </citation>
    <scope>NUCLEOTIDE SEQUENCE [LARGE SCALE GENOMIC DNA]</scope>
    <source>
        <strain evidence="7">JCM 18476</strain>
    </source>
</reference>
<dbReference type="Pfam" id="PF01494">
    <property type="entry name" value="FAD_binding_3"/>
    <property type="match status" value="1"/>
</dbReference>
<dbReference type="Proteomes" id="UP000182769">
    <property type="component" value="Unassembled WGS sequence"/>
</dbReference>
<dbReference type="PRINTS" id="PR00420">
    <property type="entry name" value="RNGMNOXGNASE"/>
</dbReference>
<protein>
    <submittedName>
        <fullName evidence="6">2-polyprenyl-6-methoxyphenol hydroxylase and related FAD-dependent oxidoreductases</fullName>
    </submittedName>
</protein>
<dbReference type="InterPro" id="IPR036188">
    <property type="entry name" value="FAD/NAD-bd_sf"/>
</dbReference>
<dbReference type="EMBL" id="CYHG01000002">
    <property type="protein sequence ID" value="CUB02670.1"/>
    <property type="molecule type" value="Genomic_DNA"/>
</dbReference>
<dbReference type="GO" id="GO:0016491">
    <property type="term" value="F:oxidoreductase activity"/>
    <property type="evidence" value="ECO:0007669"/>
    <property type="project" value="UniProtKB-KW"/>
</dbReference>
<dbReference type="STRING" id="1137284.GCA_001418205_00512"/>
<name>A0A0K6IHT8_9GAMM</name>
<gene>
    <name evidence="6" type="ORF">Ga0061065_1027</name>
</gene>